<evidence type="ECO:0000256" key="8">
    <source>
        <dbReference type="SAM" id="MobiDB-lite"/>
    </source>
</evidence>
<feature type="transmembrane region" description="Helical" evidence="9">
    <location>
        <begin position="274"/>
        <end position="293"/>
    </location>
</feature>
<keyword evidence="7" id="KW-0046">Antibiotic resistance</keyword>
<dbReference type="SUPFAM" id="SSF103473">
    <property type="entry name" value="MFS general substrate transporter"/>
    <property type="match status" value="1"/>
</dbReference>
<dbReference type="PROSITE" id="PS50850">
    <property type="entry name" value="MFS"/>
    <property type="match status" value="1"/>
</dbReference>
<feature type="transmembrane region" description="Helical" evidence="9">
    <location>
        <begin position="299"/>
        <end position="321"/>
    </location>
</feature>
<feature type="transmembrane region" description="Helical" evidence="9">
    <location>
        <begin position="117"/>
        <end position="138"/>
    </location>
</feature>
<feature type="transmembrane region" description="Helical" evidence="9">
    <location>
        <begin position="56"/>
        <end position="76"/>
    </location>
</feature>
<dbReference type="Proteomes" id="UP001600424">
    <property type="component" value="Unassembled WGS sequence"/>
</dbReference>
<evidence type="ECO:0000256" key="1">
    <source>
        <dbReference type="ARBA" id="ARBA00004651"/>
    </source>
</evidence>
<accession>A0ABW6IS29</accession>
<dbReference type="Gene3D" id="1.20.1250.20">
    <property type="entry name" value="MFS general substrate transporter like domains"/>
    <property type="match status" value="1"/>
</dbReference>
<feature type="transmembrane region" description="Helical" evidence="9">
    <location>
        <begin position="496"/>
        <end position="518"/>
    </location>
</feature>
<dbReference type="RefSeq" id="WP_386253005.1">
    <property type="nucleotide sequence ID" value="NZ_JBHTRV010000006.1"/>
</dbReference>
<evidence type="ECO:0000313" key="11">
    <source>
        <dbReference type="EMBL" id="MFE5979977.1"/>
    </source>
</evidence>
<feature type="domain" description="Major facilitator superfamily (MFS) profile" evidence="10">
    <location>
        <begin position="22"/>
        <end position="519"/>
    </location>
</feature>
<evidence type="ECO:0000256" key="4">
    <source>
        <dbReference type="ARBA" id="ARBA00022692"/>
    </source>
</evidence>
<evidence type="ECO:0000256" key="7">
    <source>
        <dbReference type="ARBA" id="ARBA00023251"/>
    </source>
</evidence>
<keyword evidence="12" id="KW-1185">Reference proteome</keyword>
<sequence length="526" mass="52527">MTTTTEARTDLGDTPGVRARPAFLLLGGVQMTLIFTLASLAVPLPRIGAAFRLDRAELILLSAAYGLTFAGLLLLGGRLADRFGGRRTLTVGLLVFGAASFAAPLAPGYEALLAARFGQGVGAALVAPAAMALLRALFPEPAAYGRAMATWGGLSVLGATAGNLLSGVIAAVSSWRGTFAVPVAVTLAALLLAPGLLPTASPGPGRPLRQPDASRSPDRPGTGRPLRHPGSASRSLHRPGTGRSLHRSGTGRSPHRPGTGRSLHRPGTGRSLDLPGALLATAGITLASYGLVLTDAHPWASAPVLVPLSTGLVLLATFGAVERRTADPLLPPDFLRDGRRALGLAAIGLTAAGTATVFVLLSLALQQQRGWSALLTSAAFVPFAGALLGAGRLAGPLIGRYGPGRVTGAGLGTAAAGLGLLAATGFETSVPYAYGLLPGLLLLPAGGALSFAGAAVLATRGVPAHHAGLAGGVLNTAMELGPTVVFAALLTLGGDAVSLAAAAALFAALAAVTVLAPLMNRATRAG</sequence>
<dbReference type="InterPro" id="IPR036259">
    <property type="entry name" value="MFS_trans_sf"/>
</dbReference>
<feature type="transmembrane region" description="Helical" evidence="9">
    <location>
        <begin position="406"/>
        <end position="426"/>
    </location>
</feature>
<evidence type="ECO:0000259" key="10">
    <source>
        <dbReference type="PROSITE" id="PS50850"/>
    </source>
</evidence>
<evidence type="ECO:0000256" key="3">
    <source>
        <dbReference type="ARBA" id="ARBA00022475"/>
    </source>
</evidence>
<name>A0ABW6IS29_STRWE</name>
<evidence type="ECO:0000256" key="2">
    <source>
        <dbReference type="ARBA" id="ARBA00022448"/>
    </source>
</evidence>
<comment type="subcellular location">
    <subcellularLocation>
        <location evidence="1">Cell membrane</location>
        <topology evidence="1">Multi-pass membrane protein</topology>
    </subcellularLocation>
</comment>
<gene>
    <name evidence="11" type="ORF">ACFQ63_09720</name>
</gene>
<evidence type="ECO:0000256" key="6">
    <source>
        <dbReference type="ARBA" id="ARBA00023136"/>
    </source>
</evidence>
<keyword evidence="6 9" id="KW-0472">Membrane</keyword>
<dbReference type="EMBL" id="JBHTRV010000006">
    <property type="protein sequence ID" value="MFE5979977.1"/>
    <property type="molecule type" value="Genomic_DNA"/>
</dbReference>
<keyword evidence="3" id="KW-1003">Cell membrane</keyword>
<feature type="transmembrane region" description="Helical" evidence="9">
    <location>
        <begin position="21"/>
        <end position="44"/>
    </location>
</feature>
<dbReference type="InterPro" id="IPR020846">
    <property type="entry name" value="MFS_dom"/>
</dbReference>
<feature type="transmembrane region" description="Helical" evidence="9">
    <location>
        <begin position="342"/>
        <end position="365"/>
    </location>
</feature>
<proteinExistence type="predicted"/>
<feature type="transmembrane region" description="Helical" evidence="9">
    <location>
        <begin position="371"/>
        <end position="394"/>
    </location>
</feature>
<keyword evidence="4 9" id="KW-0812">Transmembrane</keyword>
<protein>
    <submittedName>
        <fullName evidence="11">MFS transporter</fullName>
    </submittedName>
</protein>
<feature type="transmembrane region" description="Helical" evidence="9">
    <location>
        <begin position="179"/>
        <end position="200"/>
    </location>
</feature>
<dbReference type="PANTHER" id="PTHR42718:SF46">
    <property type="entry name" value="BLR6921 PROTEIN"/>
    <property type="match status" value="1"/>
</dbReference>
<reference evidence="11 12" key="1">
    <citation type="submission" date="2024-09" db="EMBL/GenBank/DDBJ databases">
        <title>The Natural Products Discovery Center: Release of the First 8490 Sequenced Strains for Exploring Actinobacteria Biosynthetic Diversity.</title>
        <authorList>
            <person name="Kalkreuter E."/>
            <person name="Kautsar S.A."/>
            <person name="Yang D."/>
            <person name="Bader C.D."/>
            <person name="Teijaro C.N."/>
            <person name="Fluegel L."/>
            <person name="Davis C.M."/>
            <person name="Simpson J.R."/>
            <person name="Lauterbach L."/>
            <person name="Steele A.D."/>
            <person name="Gui C."/>
            <person name="Meng S."/>
            <person name="Li G."/>
            <person name="Viehrig K."/>
            <person name="Ye F."/>
            <person name="Su P."/>
            <person name="Kiefer A.F."/>
            <person name="Nichols A."/>
            <person name="Cepeda A.J."/>
            <person name="Yan W."/>
            <person name="Fan B."/>
            <person name="Jiang Y."/>
            <person name="Adhikari A."/>
            <person name="Zheng C.-J."/>
            <person name="Schuster L."/>
            <person name="Cowan T.M."/>
            <person name="Smanski M.J."/>
            <person name="Chevrette M.G."/>
            <person name="De Carvalho L.P.S."/>
            <person name="Shen B."/>
        </authorList>
    </citation>
    <scope>NUCLEOTIDE SEQUENCE [LARGE SCALE GENOMIC DNA]</scope>
    <source>
        <strain evidence="11 12">NPDC056472</strain>
    </source>
</reference>
<feature type="region of interest" description="Disordered" evidence="8">
    <location>
        <begin position="200"/>
        <end position="270"/>
    </location>
</feature>
<feature type="transmembrane region" description="Helical" evidence="9">
    <location>
        <begin position="88"/>
        <end position="105"/>
    </location>
</feature>
<dbReference type="InterPro" id="IPR011701">
    <property type="entry name" value="MFS"/>
</dbReference>
<organism evidence="11 12">
    <name type="scientific">Streptomyces wedmorensis</name>
    <dbReference type="NCBI Taxonomy" id="43759"/>
    <lineage>
        <taxon>Bacteria</taxon>
        <taxon>Bacillati</taxon>
        <taxon>Actinomycetota</taxon>
        <taxon>Actinomycetes</taxon>
        <taxon>Kitasatosporales</taxon>
        <taxon>Streptomycetaceae</taxon>
        <taxon>Streptomyces</taxon>
    </lineage>
</organism>
<feature type="transmembrane region" description="Helical" evidence="9">
    <location>
        <begin position="469"/>
        <end position="490"/>
    </location>
</feature>
<evidence type="ECO:0000313" key="12">
    <source>
        <dbReference type="Proteomes" id="UP001600424"/>
    </source>
</evidence>
<dbReference type="Pfam" id="PF07690">
    <property type="entry name" value="MFS_1"/>
    <property type="match status" value="1"/>
</dbReference>
<keyword evidence="2" id="KW-0813">Transport</keyword>
<dbReference type="PANTHER" id="PTHR42718">
    <property type="entry name" value="MAJOR FACILITATOR SUPERFAMILY MULTIDRUG TRANSPORTER MFSC"/>
    <property type="match status" value="1"/>
</dbReference>
<evidence type="ECO:0000256" key="9">
    <source>
        <dbReference type="SAM" id="Phobius"/>
    </source>
</evidence>
<evidence type="ECO:0000256" key="5">
    <source>
        <dbReference type="ARBA" id="ARBA00022989"/>
    </source>
</evidence>
<feature type="transmembrane region" description="Helical" evidence="9">
    <location>
        <begin position="432"/>
        <end position="457"/>
    </location>
</feature>
<keyword evidence="5 9" id="KW-1133">Transmembrane helix</keyword>
<comment type="caution">
    <text evidence="11">The sequence shown here is derived from an EMBL/GenBank/DDBJ whole genome shotgun (WGS) entry which is preliminary data.</text>
</comment>
<dbReference type="Gene3D" id="1.20.1720.10">
    <property type="entry name" value="Multidrug resistance protein D"/>
    <property type="match status" value="1"/>
</dbReference>
<feature type="transmembrane region" description="Helical" evidence="9">
    <location>
        <begin position="150"/>
        <end position="173"/>
    </location>
</feature>